<dbReference type="PANTHER" id="PTHR43335">
    <property type="entry name" value="ABC TRANSPORTER, ATP-BINDING PROTEIN"/>
    <property type="match status" value="1"/>
</dbReference>
<evidence type="ECO:0000313" key="7">
    <source>
        <dbReference type="EMBL" id="MFC7363340.1"/>
    </source>
</evidence>
<evidence type="ECO:0000256" key="3">
    <source>
        <dbReference type="ARBA" id="ARBA00022741"/>
    </source>
</evidence>
<dbReference type="SMART" id="SM00382">
    <property type="entry name" value="AAA"/>
    <property type="match status" value="1"/>
</dbReference>
<dbReference type="Gene3D" id="3.40.50.300">
    <property type="entry name" value="P-loop containing nucleotide triphosphate hydrolases"/>
    <property type="match status" value="1"/>
</dbReference>
<keyword evidence="2" id="KW-0813">Transport</keyword>
<dbReference type="Pfam" id="PF00005">
    <property type="entry name" value="ABC_tran"/>
    <property type="match status" value="1"/>
</dbReference>
<evidence type="ECO:0000256" key="2">
    <source>
        <dbReference type="ARBA" id="ARBA00022448"/>
    </source>
</evidence>
<feature type="region of interest" description="Disordered" evidence="5">
    <location>
        <begin position="281"/>
        <end position="302"/>
    </location>
</feature>
<evidence type="ECO:0000256" key="4">
    <source>
        <dbReference type="ARBA" id="ARBA00022840"/>
    </source>
</evidence>
<keyword evidence="8" id="KW-1185">Reference proteome</keyword>
<protein>
    <submittedName>
        <fullName evidence="7">ABC transporter ATP-binding protein</fullName>
    </submittedName>
</protein>
<evidence type="ECO:0000256" key="5">
    <source>
        <dbReference type="SAM" id="MobiDB-lite"/>
    </source>
</evidence>
<proteinExistence type="inferred from homology"/>
<accession>A0ABW2NBU5</accession>
<dbReference type="GO" id="GO:0005524">
    <property type="term" value="F:ATP binding"/>
    <property type="evidence" value="ECO:0007669"/>
    <property type="project" value="UniProtKB-KW"/>
</dbReference>
<dbReference type="PANTHER" id="PTHR43335:SF4">
    <property type="entry name" value="ABC TRANSPORTER, ATP-BINDING PROTEIN"/>
    <property type="match status" value="1"/>
</dbReference>
<dbReference type="InterPro" id="IPR017871">
    <property type="entry name" value="ABC_transporter-like_CS"/>
</dbReference>
<comment type="caution">
    <text evidence="7">The sequence shown here is derived from an EMBL/GenBank/DDBJ whole genome shotgun (WGS) entry which is preliminary data.</text>
</comment>
<name>A0ABW2NBU5_9ACTN</name>
<gene>
    <name evidence="7" type="ORF">ACFQO6_23920</name>
</gene>
<comment type="similarity">
    <text evidence="1">Belongs to the ABC transporter superfamily.</text>
</comment>
<dbReference type="InterPro" id="IPR027417">
    <property type="entry name" value="P-loop_NTPase"/>
</dbReference>
<sequence>MTKRYGHEVVVDDLSFPVAPGRVTGFLGPNGAGKSTTMKILLDLASADAGHATIAGTRYRDLTDPARTVGVVLEPNAFHPGRSGRNHLQVLADGSGIPRTRIEELLETVQLSHAADRHVGGYSLGMRQRLGIAAALLGDPPVLVLDEPGNGLDPQGIRWLRDLLRARAAAGGTVFVSSHLLAEVEHLADEVVVISKGRLVATGALATLQKAGTSVRTPQGRRLTELLQAAGATVHNGPEGELVVRGLRTTDIGDRACAAGIVLHELTPRAGSLEELFLDWTSNDNSHPPTEVAETERQAVPL</sequence>
<dbReference type="PROSITE" id="PS50893">
    <property type="entry name" value="ABC_TRANSPORTER_2"/>
    <property type="match status" value="1"/>
</dbReference>
<keyword evidence="4 7" id="KW-0067">ATP-binding</keyword>
<keyword evidence="3" id="KW-0547">Nucleotide-binding</keyword>
<dbReference type="RefSeq" id="WP_255889314.1">
    <property type="nucleotide sequence ID" value="NZ_JAFMZM010000002.1"/>
</dbReference>
<dbReference type="PROSITE" id="PS00211">
    <property type="entry name" value="ABC_TRANSPORTER_1"/>
    <property type="match status" value="1"/>
</dbReference>
<dbReference type="InterPro" id="IPR003439">
    <property type="entry name" value="ABC_transporter-like_ATP-bd"/>
</dbReference>
<dbReference type="SUPFAM" id="SSF52540">
    <property type="entry name" value="P-loop containing nucleoside triphosphate hydrolases"/>
    <property type="match status" value="1"/>
</dbReference>
<dbReference type="InterPro" id="IPR003593">
    <property type="entry name" value="AAA+_ATPase"/>
</dbReference>
<evidence type="ECO:0000313" key="8">
    <source>
        <dbReference type="Proteomes" id="UP001596524"/>
    </source>
</evidence>
<dbReference type="EMBL" id="JBHTCH010000030">
    <property type="protein sequence ID" value="MFC7363340.1"/>
    <property type="molecule type" value="Genomic_DNA"/>
</dbReference>
<evidence type="ECO:0000256" key="1">
    <source>
        <dbReference type="ARBA" id="ARBA00005417"/>
    </source>
</evidence>
<reference evidence="8" key="1">
    <citation type="journal article" date="2019" name="Int. J. Syst. Evol. Microbiol.">
        <title>The Global Catalogue of Microorganisms (GCM) 10K type strain sequencing project: providing services to taxonomists for standard genome sequencing and annotation.</title>
        <authorList>
            <consortium name="The Broad Institute Genomics Platform"/>
            <consortium name="The Broad Institute Genome Sequencing Center for Infectious Disease"/>
            <person name="Wu L."/>
            <person name="Ma J."/>
        </authorList>
    </citation>
    <scope>NUCLEOTIDE SEQUENCE [LARGE SCALE GENOMIC DNA]</scope>
    <source>
        <strain evidence="8">FCH27</strain>
    </source>
</reference>
<evidence type="ECO:0000259" key="6">
    <source>
        <dbReference type="PROSITE" id="PS50893"/>
    </source>
</evidence>
<organism evidence="7 8">
    <name type="scientific">Nocardioides astragali</name>
    <dbReference type="NCBI Taxonomy" id="1776736"/>
    <lineage>
        <taxon>Bacteria</taxon>
        <taxon>Bacillati</taxon>
        <taxon>Actinomycetota</taxon>
        <taxon>Actinomycetes</taxon>
        <taxon>Propionibacteriales</taxon>
        <taxon>Nocardioidaceae</taxon>
        <taxon>Nocardioides</taxon>
    </lineage>
</organism>
<dbReference type="Proteomes" id="UP001596524">
    <property type="component" value="Unassembled WGS sequence"/>
</dbReference>
<feature type="domain" description="ABC transporter" evidence="6">
    <location>
        <begin position="1"/>
        <end position="221"/>
    </location>
</feature>